<dbReference type="Pfam" id="PF00072">
    <property type="entry name" value="Response_reg"/>
    <property type="match status" value="1"/>
</dbReference>
<dbReference type="SUPFAM" id="SSF52172">
    <property type="entry name" value="CheY-like"/>
    <property type="match status" value="1"/>
</dbReference>
<protein>
    <submittedName>
        <fullName evidence="2">Response regulator</fullName>
    </submittedName>
</protein>
<dbReference type="Proteomes" id="UP000245829">
    <property type="component" value="Unassembled WGS sequence"/>
</dbReference>
<dbReference type="PANTHER" id="PTHR43228:SF1">
    <property type="entry name" value="TWO-COMPONENT RESPONSE REGULATOR ARR22"/>
    <property type="match status" value="1"/>
</dbReference>
<proteinExistence type="predicted"/>
<keyword evidence="3" id="KW-1185">Reference proteome</keyword>
<comment type="caution">
    <text evidence="2">The sequence shown here is derived from an EMBL/GenBank/DDBJ whole genome shotgun (WGS) entry which is preliminary data.</text>
</comment>
<dbReference type="AlphaFoldDB" id="A0A2S2KR75"/>
<dbReference type="EMBL" id="BGKI01000004">
    <property type="protein sequence ID" value="GBH34172.1"/>
    <property type="molecule type" value="Genomic_DNA"/>
</dbReference>
<dbReference type="GeneID" id="76208707"/>
<dbReference type="RefSeq" id="WP_109876794.1">
    <property type="nucleotide sequence ID" value="NZ_AP026695.1"/>
</dbReference>
<dbReference type="PROSITE" id="PS50110">
    <property type="entry name" value="RESPONSE_REGULATORY"/>
    <property type="match status" value="1"/>
</dbReference>
<evidence type="ECO:0000313" key="2">
    <source>
        <dbReference type="EMBL" id="GBH34172.1"/>
    </source>
</evidence>
<dbReference type="GO" id="GO:0000160">
    <property type="term" value="P:phosphorelay signal transduction system"/>
    <property type="evidence" value="ECO:0007669"/>
    <property type="project" value="InterPro"/>
</dbReference>
<organism evidence="2 3">
    <name type="scientific">Nitrosopumilus zosterae</name>
    <dbReference type="NCBI Taxonomy" id="718286"/>
    <lineage>
        <taxon>Archaea</taxon>
        <taxon>Nitrososphaerota</taxon>
        <taxon>Nitrososphaeria</taxon>
        <taxon>Nitrosopumilales</taxon>
        <taxon>Nitrosopumilaceae</taxon>
        <taxon>Nitrosopumilus</taxon>
    </lineage>
</organism>
<evidence type="ECO:0000313" key="3">
    <source>
        <dbReference type="Proteomes" id="UP000245829"/>
    </source>
</evidence>
<gene>
    <name evidence="2" type="ORF">NZNM25_09630</name>
</gene>
<dbReference type="InterPro" id="IPR052048">
    <property type="entry name" value="ST_Response_Regulator"/>
</dbReference>
<evidence type="ECO:0000259" key="1">
    <source>
        <dbReference type="PROSITE" id="PS50110"/>
    </source>
</evidence>
<dbReference type="InterPro" id="IPR011006">
    <property type="entry name" value="CheY-like_superfamily"/>
</dbReference>
<dbReference type="PANTHER" id="PTHR43228">
    <property type="entry name" value="TWO-COMPONENT RESPONSE REGULATOR"/>
    <property type="match status" value="1"/>
</dbReference>
<feature type="domain" description="Response regulatory" evidence="1">
    <location>
        <begin position="4"/>
        <end position="119"/>
    </location>
</feature>
<sequence>MPPTVIVIDDSHALTQVVSEFLTLNSIDVLAVGQNGKEAVELYKKHSPDFVLMDYLMPEFNGLYGLQNIRKTNPNAKVIMFTGSADPGLFDQFRESGVFAILEKPCEFDKLVETINNTPSSNTVQLTS</sequence>
<reference evidence="2 3" key="1">
    <citation type="submission" date="2018-05" db="EMBL/GenBank/DDBJ databases">
        <title>genome sequencing of Nitrosopumilus sp. NM25.</title>
        <authorList>
            <person name="Mori K."/>
            <person name="Nakagawa T."/>
        </authorList>
    </citation>
    <scope>NUCLEOTIDE SEQUENCE [LARGE SCALE GENOMIC DNA]</scope>
    <source>
        <strain evidence="2 3">NM25</strain>
    </source>
</reference>
<dbReference type="Gene3D" id="3.40.50.2300">
    <property type="match status" value="1"/>
</dbReference>
<accession>A0A2S2KR75</accession>
<name>A0A2S2KR75_9ARCH</name>
<dbReference type="SMART" id="SM00448">
    <property type="entry name" value="REC"/>
    <property type="match status" value="1"/>
</dbReference>
<dbReference type="InterPro" id="IPR001789">
    <property type="entry name" value="Sig_transdc_resp-reg_receiver"/>
</dbReference>
<dbReference type="OrthoDB" id="2830at2157"/>